<accession>A0A6M0CJI6</accession>
<comment type="caution">
    <text evidence="1">The sequence shown here is derived from an EMBL/GenBank/DDBJ whole genome shotgun (WGS) entry which is preliminary data.</text>
</comment>
<sequence length="47" mass="5350">MNLRNTNSSELSGSYKTMMDDMLDRVEAGSLEYVSIDVIKKRHGLED</sequence>
<dbReference type="RefSeq" id="WP_164031333.1">
    <property type="nucleotide sequence ID" value="NZ_JAABOQ010000003.1"/>
</dbReference>
<evidence type="ECO:0000313" key="1">
    <source>
        <dbReference type="EMBL" id="NER17143.1"/>
    </source>
</evidence>
<name>A0A6M0CJI6_9FLAO</name>
<dbReference type="AlphaFoldDB" id="A0A6M0CJI6"/>
<gene>
    <name evidence="1" type="ORF">GWK10_07970</name>
</gene>
<reference evidence="1 2" key="1">
    <citation type="submission" date="2020-01" db="EMBL/GenBank/DDBJ databases">
        <title>Spongiivirga citrea KCTC 32990T.</title>
        <authorList>
            <person name="Wang G."/>
        </authorList>
    </citation>
    <scope>NUCLEOTIDE SEQUENCE [LARGE SCALE GENOMIC DNA]</scope>
    <source>
        <strain evidence="1 2">KCTC 32990</strain>
    </source>
</reference>
<dbReference type="Proteomes" id="UP000474296">
    <property type="component" value="Unassembled WGS sequence"/>
</dbReference>
<dbReference type="EMBL" id="JAABOQ010000003">
    <property type="protein sequence ID" value="NER17143.1"/>
    <property type="molecule type" value="Genomic_DNA"/>
</dbReference>
<protein>
    <submittedName>
        <fullName evidence="1">Uncharacterized protein</fullName>
    </submittedName>
</protein>
<keyword evidence="2" id="KW-1185">Reference proteome</keyword>
<evidence type="ECO:0000313" key="2">
    <source>
        <dbReference type="Proteomes" id="UP000474296"/>
    </source>
</evidence>
<organism evidence="1 2">
    <name type="scientific">Spongiivirga citrea</name>
    <dbReference type="NCBI Taxonomy" id="1481457"/>
    <lineage>
        <taxon>Bacteria</taxon>
        <taxon>Pseudomonadati</taxon>
        <taxon>Bacteroidota</taxon>
        <taxon>Flavobacteriia</taxon>
        <taxon>Flavobacteriales</taxon>
        <taxon>Flavobacteriaceae</taxon>
        <taxon>Spongiivirga</taxon>
    </lineage>
</organism>
<proteinExistence type="predicted"/>